<organism evidence="1 2">
    <name type="scientific">Ferrimonas marina</name>
    <dbReference type="NCBI Taxonomy" id="299255"/>
    <lineage>
        <taxon>Bacteria</taxon>
        <taxon>Pseudomonadati</taxon>
        <taxon>Pseudomonadota</taxon>
        <taxon>Gammaproteobacteria</taxon>
        <taxon>Alteromonadales</taxon>
        <taxon>Ferrimonadaceae</taxon>
        <taxon>Ferrimonas</taxon>
    </lineage>
</organism>
<dbReference type="RefSeq" id="WP_067666190.1">
    <property type="nucleotide sequence ID" value="NZ_FQXG01000018.1"/>
</dbReference>
<name>A0A1M5ZWW1_9GAMM</name>
<proteinExistence type="predicted"/>
<dbReference type="OrthoDB" id="5824039at2"/>
<protein>
    <submittedName>
        <fullName evidence="1">Uncharacterized protein</fullName>
    </submittedName>
</protein>
<reference evidence="1 2" key="1">
    <citation type="submission" date="2016-11" db="EMBL/GenBank/DDBJ databases">
        <authorList>
            <person name="Jaros S."/>
            <person name="Januszkiewicz K."/>
            <person name="Wedrychowicz H."/>
        </authorList>
    </citation>
    <scope>NUCLEOTIDE SEQUENCE [LARGE SCALE GENOMIC DNA]</scope>
    <source>
        <strain evidence="1 2">DSM 16917</strain>
    </source>
</reference>
<dbReference type="STRING" id="299255.SAMN02745129_0604"/>
<gene>
    <name evidence="1" type="ORF">SAMN02745129_0604</name>
</gene>
<dbReference type="AlphaFoldDB" id="A0A1M5ZWW1"/>
<dbReference type="Proteomes" id="UP000184268">
    <property type="component" value="Unassembled WGS sequence"/>
</dbReference>
<sequence length="605" mass="67792">MAFKKKSSRKLPASQVQATLPPTPISIESMVIGTPRGKAYFKRLKYRGCPTVSTGGGKVAAGLFKHPEQLVDMQRDRQIRELYTLFSEWPTNETTHSTFTNLCEYVRALDAAERPVDFSEGNVLWYGKELQRLVKLSKAQGGISHGTATRRKAGLVAILKSRGQSQLAAQLPPFNANKSRTPHPTLDDDGFTRAGLFLTRGYNGYLAHSLAGTVPEVCPLHNEARLTMLGCTPKEIGIIRANAKKRVLPVNGDWRNHLVALGMLMTFMFTGINPTPLFNLRRRDVGFKKAAGDHYDLVSLKDRAGGQKQNNELGFTKFSKEFIEGWLKATRAWADDDPNALVFPRFSESGAQVSWGQPSPPPQLCINKVLQVHGLPKVTASVFRKTRSSQLMRVLDDTHAVADANNNSAETTNRDYLYGVQAQHDLANAGAFEAQHKMAMGTDKKQALDEATWQCKDPLTELEYLKFKKQRPNKTKSGLGCEEPLADKIAKQRTKYRHINPKLDICIDFLDCFECPSHGLVAETDDIWMMLSFRDSLHEALARPAYNSVPSERFTDIVRKTGIILDKLRAKAPDNYREAEEMNREAPHPLYDDSDAIDDIRRMYA</sequence>
<evidence type="ECO:0000313" key="2">
    <source>
        <dbReference type="Proteomes" id="UP000184268"/>
    </source>
</evidence>
<evidence type="ECO:0000313" key="1">
    <source>
        <dbReference type="EMBL" id="SHI28777.1"/>
    </source>
</evidence>
<keyword evidence="2" id="KW-1185">Reference proteome</keyword>
<accession>A0A1M5ZWW1</accession>
<dbReference type="EMBL" id="FQXG01000018">
    <property type="protein sequence ID" value="SHI28777.1"/>
    <property type="molecule type" value="Genomic_DNA"/>
</dbReference>